<evidence type="ECO:0000313" key="1">
    <source>
        <dbReference type="EMBL" id="KAI9271949.1"/>
    </source>
</evidence>
<dbReference type="InterPro" id="IPR009057">
    <property type="entry name" value="Homeodomain-like_sf"/>
</dbReference>
<comment type="caution">
    <text evidence="1">The sequence shown here is derived from an EMBL/GenBank/DDBJ whole genome shotgun (WGS) entry which is preliminary data.</text>
</comment>
<dbReference type="Proteomes" id="UP001209540">
    <property type="component" value="Unassembled WGS sequence"/>
</dbReference>
<dbReference type="SUPFAM" id="SSF46689">
    <property type="entry name" value="Homeodomain-like"/>
    <property type="match status" value="1"/>
</dbReference>
<reference evidence="1" key="2">
    <citation type="submission" date="2023-02" db="EMBL/GenBank/DDBJ databases">
        <authorList>
            <consortium name="DOE Joint Genome Institute"/>
            <person name="Mondo S.J."/>
            <person name="Chang Y."/>
            <person name="Wang Y."/>
            <person name="Ahrendt S."/>
            <person name="Andreopoulos W."/>
            <person name="Barry K."/>
            <person name="Beard J."/>
            <person name="Benny G.L."/>
            <person name="Blankenship S."/>
            <person name="Bonito G."/>
            <person name="Cuomo C."/>
            <person name="Desiro A."/>
            <person name="Gervers K.A."/>
            <person name="Hundley H."/>
            <person name="Kuo A."/>
            <person name="LaButti K."/>
            <person name="Lang B.F."/>
            <person name="Lipzen A."/>
            <person name="O'Donnell K."/>
            <person name="Pangilinan J."/>
            <person name="Reynolds N."/>
            <person name="Sandor L."/>
            <person name="Smith M.W."/>
            <person name="Tsang A."/>
            <person name="Grigoriev I.V."/>
            <person name="Stajich J.E."/>
            <person name="Spatafora J.W."/>
        </authorList>
    </citation>
    <scope>NUCLEOTIDE SEQUENCE</scope>
    <source>
        <strain evidence="1">RSA 2281</strain>
    </source>
</reference>
<organism evidence="1 2">
    <name type="scientific">Phascolomyces articulosus</name>
    <dbReference type="NCBI Taxonomy" id="60185"/>
    <lineage>
        <taxon>Eukaryota</taxon>
        <taxon>Fungi</taxon>
        <taxon>Fungi incertae sedis</taxon>
        <taxon>Mucoromycota</taxon>
        <taxon>Mucoromycotina</taxon>
        <taxon>Mucoromycetes</taxon>
        <taxon>Mucorales</taxon>
        <taxon>Lichtheimiaceae</taxon>
        <taxon>Phascolomyces</taxon>
    </lineage>
</organism>
<reference evidence="1" key="1">
    <citation type="journal article" date="2022" name="IScience">
        <title>Evolution of zygomycete secretomes and the origins of terrestrial fungal ecologies.</title>
        <authorList>
            <person name="Chang Y."/>
            <person name="Wang Y."/>
            <person name="Mondo S."/>
            <person name="Ahrendt S."/>
            <person name="Andreopoulos W."/>
            <person name="Barry K."/>
            <person name="Beard J."/>
            <person name="Benny G.L."/>
            <person name="Blankenship S."/>
            <person name="Bonito G."/>
            <person name="Cuomo C."/>
            <person name="Desiro A."/>
            <person name="Gervers K.A."/>
            <person name="Hundley H."/>
            <person name="Kuo A."/>
            <person name="LaButti K."/>
            <person name="Lang B.F."/>
            <person name="Lipzen A."/>
            <person name="O'Donnell K."/>
            <person name="Pangilinan J."/>
            <person name="Reynolds N."/>
            <person name="Sandor L."/>
            <person name="Smith M.E."/>
            <person name="Tsang A."/>
            <person name="Grigoriev I.V."/>
            <person name="Stajich J.E."/>
            <person name="Spatafora J.W."/>
        </authorList>
    </citation>
    <scope>NUCLEOTIDE SEQUENCE</scope>
    <source>
        <strain evidence="1">RSA 2281</strain>
    </source>
</reference>
<dbReference type="EMBL" id="JAIXMP010000006">
    <property type="protein sequence ID" value="KAI9271949.1"/>
    <property type="molecule type" value="Genomic_DNA"/>
</dbReference>
<gene>
    <name evidence="1" type="ORF">BDA99DRAFT_534419</name>
</gene>
<keyword evidence="2" id="KW-1185">Reference proteome</keyword>
<proteinExistence type="predicted"/>
<name>A0AAD5K731_9FUNG</name>
<sequence length="365" mass="41727">MLVYIPSHRRTAYGKIRRALRLIGVEQGGIIDIHFPARRIVNSSIFVFAMSTMNDVPDEFLTTFEVKSGANVPVNEYNWDVPPEYLYCFNVNDDEIMTEANEESAPGLVEIVDMEWIAYTGPQNSTTSVPVPEPPIRRLLDLNYYKIHRSLPKAMEIDANATVENRVKDIRNEKKKSTSTAKIRGPYNSYTPHKIQSLIDLVFLCGYSARRAALELGFAVRTAQHYCRQYRLDEDKVLPGKKPQSGGAPKKLFAEHTKFLADYFDGNITATLWQARDELCEKFNISISLAAVHNHLVRHCTVTFKKLEKLPAARVTSRHNLMQSVQCLENTFGTKLLLIKLNLQYNYQAYRRTSSIFEMIINAQK</sequence>
<accession>A0AAD5K731</accession>
<protein>
    <submittedName>
        <fullName evidence="1">Uncharacterized protein</fullName>
    </submittedName>
</protein>
<evidence type="ECO:0000313" key="2">
    <source>
        <dbReference type="Proteomes" id="UP001209540"/>
    </source>
</evidence>
<dbReference type="AlphaFoldDB" id="A0AAD5K731"/>